<keyword evidence="6" id="KW-1185">Reference proteome</keyword>
<name>A0AA88IM77_TACVA</name>
<dbReference type="GO" id="GO:0005525">
    <property type="term" value="F:GTP binding"/>
    <property type="evidence" value="ECO:0007669"/>
    <property type="project" value="InterPro"/>
</dbReference>
<comment type="caution">
    <text evidence="5">The sequence shown here is derived from an EMBL/GenBank/DDBJ whole genome shotgun (WGS) entry which is preliminary data.</text>
</comment>
<dbReference type="InterPro" id="IPR006703">
    <property type="entry name" value="G_AIG1"/>
</dbReference>
<dbReference type="InterPro" id="IPR027417">
    <property type="entry name" value="P-loop_NTPase"/>
</dbReference>
<accession>A0AA88IM77</accession>
<gene>
    <name evidence="5" type="ORF">Q7C36_022831</name>
</gene>
<dbReference type="Gene3D" id="3.40.50.300">
    <property type="entry name" value="P-loop containing nucleotide triphosphate hydrolases"/>
    <property type="match status" value="1"/>
</dbReference>
<feature type="region of interest" description="Disordered" evidence="3">
    <location>
        <begin position="1"/>
        <end position="56"/>
    </location>
</feature>
<dbReference type="AlphaFoldDB" id="A0AA88IM77"/>
<evidence type="ECO:0000259" key="4">
    <source>
        <dbReference type="PROSITE" id="PS51720"/>
    </source>
</evidence>
<dbReference type="Pfam" id="PF04548">
    <property type="entry name" value="AIG1"/>
    <property type="match status" value="1"/>
</dbReference>
<feature type="domain" description="AIG1-type G" evidence="4">
    <location>
        <begin position="470"/>
        <end position="672"/>
    </location>
</feature>
<feature type="compositionally biased region" description="Polar residues" evidence="3">
    <location>
        <begin position="1"/>
        <end position="17"/>
    </location>
</feature>
<proteinExistence type="inferred from homology"/>
<dbReference type="PANTHER" id="PTHR34488">
    <property type="entry name" value="SI:CH211-245H14.1-RELATED"/>
    <property type="match status" value="1"/>
</dbReference>
<evidence type="ECO:0000256" key="1">
    <source>
        <dbReference type="ARBA" id="ARBA00008535"/>
    </source>
</evidence>
<dbReference type="PROSITE" id="PS51720">
    <property type="entry name" value="G_AIG1"/>
    <property type="match status" value="1"/>
</dbReference>
<evidence type="ECO:0000313" key="6">
    <source>
        <dbReference type="Proteomes" id="UP001187315"/>
    </source>
</evidence>
<organism evidence="5 6">
    <name type="scientific">Tachysurus vachellii</name>
    <name type="common">Darkbarbel catfish</name>
    <name type="synonym">Pelteobagrus vachellii</name>
    <dbReference type="NCBI Taxonomy" id="175792"/>
    <lineage>
        <taxon>Eukaryota</taxon>
        <taxon>Metazoa</taxon>
        <taxon>Chordata</taxon>
        <taxon>Craniata</taxon>
        <taxon>Vertebrata</taxon>
        <taxon>Euteleostomi</taxon>
        <taxon>Actinopterygii</taxon>
        <taxon>Neopterygii</taxon>
        <taxon>Teleostei</taxon>
        <taxon>Ostariophysi</taxon>
        <taxon>Siluriformes</taxon>
        <taxon>Bagridae</taxon>
        <taxon>Tachysurus</taxon>
    </lineage>
</organism>
<evidence type="ECO:0000313" key="5">
    <source>
        <dbReference type="EMBL" id="KAK2816560.1"/>
    </source>
</evidence>
<feature type="region of interest" description="Disordered" evidence="3">
    <location>
        <begin position="702"/>
        <end position="737"/>
    </location>
</feature>
<reference evidence="5" key="1">
    <citation type="submission" date="2023-08" db="EMBL/GenBank/DDBJ databases">
        <title>Pelteobagrus vachellii genome.</title>
        <authorList>
            <person name="Liu H."/>
        </authorList>
    </citation>
    <scope>NUCLEOTIDE SEQUENCE</scope>
    <source>
        <strain evidence="5">PRFRI_2022a</strain>
        <tissue evidence="5">Muscle</tissue>
    </source>
</reference>
<sequence length="737" mass="83185">MATKAAQTNNMEIGTSRTESDKASEIQNAPQIIGNSDVQNEQKASDGTLAASADDIEEEPEKMTDIFVGNKVSVLVTGKTLNVDKKFMEHLKQQKPDLQEVKNVAECDYVLVFCPIVSRAGTDIEAALKRLQDIAGSKPAVLVVLHHTFDKDYVAPDSSRAVKRKNSLTVDCLFYEDQGLLQCTKNDESLGKILSIIKPEASWWSYFWFSSPARNQTNNEIGTSRTESDKASEIQNAPQIIGNGDVQNEQKTSDGTLSVSADDMEVEREKITDIFIGNKVSVLVTGKTLNVHMKFMEHLKQQKPHLQEVKNVAECDYVLVFCPIVSRAGTDIEAALKKLQDIAGSKPAVLVMLHHTFDKDYVAPDSSRAVKRKNSLTVDCLFHEDQGLLHCTKNAESLAIILSIIKPEKSRQIYSWISSLSSINLNLLLSWLNFSEGPCWIFSWIFSLLSAPNIGYDQSQSKDPETNEKDSVQRILVLGRNDAWKSSSKTIILGRDEINQADESIDEFIIIHKNEREVTVVETPDFFSAELSQEKIRKDVKEAMNLSKPGPHAFLLIIPVNLSEDNKVIVEDLNVTFLKMEEIFGEMFWKHTMIIFSVSDEYLKMKIEEFIQSGDQEVQTLVQKCEYNYDFLMTKDNEVGPHYLEYLLEKIEKMEGGNVKDFYSSEVYLKTLASIGGSEKKINNELEDEDDPANELMRNIEKIKEETKRHGKAEQEETEQSPKEPKIVEELKGKMVI</sequence>
<comment type="similarity">
    <text evidence="1">Belongs to the TRAFAC class TrmE-Era-EngA-EngB-Septin-like GTPase superfamily. AIG1/Toc34/Toc159-like paraseptin GTPase family. IAN subfamily.</text>
</comment>
<feature type="compositionally biased region" description="Polar residues" evidence="3">
    <location>
        <begin position="25"/>
        <end position="42"/>
    </location>
</feature>
<dbReference type="EMBL" id="JAVHJS010000025">
    <property type="protein sequence ID" value="KAK2816560.1"/>
    <property type="molecule type" value="Genomic_DNA"/>
</dbReference>
<dbReference type="PANTHER" id="PTHR34488:SF1">
    <property type="entry name" value="SI:CH211-245H14.1-RELATED"/>
    <property type="match status" value="1"/>
</dbReference>
<dbReference type="Proteomes" id="UP001187315">
    <property type="component" value="Unassembled WGS sequence"/>
</dbReference>
<dbReference type="SUPFAM" id="SSF52540">
    <property type="entry name" value="P-loop containing nucleoside triphosphate hydrolases"/>
    <property type="match status" value="1"/>
</dbReference>
<keyword evidence="2" id="KW-0547">Nucleotide-binding</keyword>
<protein>
    <recommendedName>
        <fullName evidence="4">AIG1-type G domain-containing protein</fullName>
    </recommendedName>
</protein>
<evidence type="ECO:0000256" key="3">
    <source>
        <dbReference type="SAM" id="MobiDB-lite"/>
    </source>
</evidence>
<evidence type="ECO:0000256" key="2">
    <source>
        <dbReference type="ARBA" id="ARBA00022741"/>
    </source>
</evidence>